<protein>
    <recommendedName>
        <fullName evidence="4">ECF transporter S component</fullName>
    </recommendedName>
</protein>
<feature type="transmembrane region" description="Helical" evidence="1">
    <location>
        <begin position="151"/>
        <end position="174"/>
    </location>
</feature>
<feature type="transmembrane region" description="Helical" evidence="1">
    <location>
        <begin position="115"/>
        <end position="139"/>
    </location>
</feature>
<evidence type="ECO:0000313" key="2">
    <source>
        <dbReference type="EMBL" id="MBU3850214.1"/>
    </source>
</evidence>
<dbReference type="Gene3D" id="1.10.1760.20">
    <property type="match status" value="1"/>
</dbReference>
<keyword evidence="1" id="KW-1133">Transmembrane helix</keyword>
<keyword evidence="1" id="KW-0812">Transmembrane</keyword>
<name>A0A9E2L2S5_9SPIR</name>
<feature type="transmembrane region" description="Helical" evidence="1">
    <location>
        <begin position="31"/>
        <end position="50"/>
    </location>
</feature>
<sequence>MNQRTLTVLTLKMQLLATLLAVVASVALPQVFHFIGAVSGSGTVPGVVFLPMHLPVILVGLFAGTLAGGLTGLLAPIVSFLLTGMPGPVMMVLMSAELAGYGIFAGLLSSVKMPVFVKVVITQIAGRLVYAVAILIASYGFGQTQFTVGSIIPALAQGLPGLMLQWVFIPLIVFRITESKRNK</sequence>
<reference evidence="2" key="1">
    <citation type="journal article" date="2021" name="PeerJ">
        <title>Extensive microbial diversity within the chicken gut microbiome revealed by metagenomics and culture.</title>
        <authorList>
            <person name="Gilroy R."/>
            <person name="Ravi A."/>
            <person name="Getino M."/>
            <person name="Pursley I."/>
            <person name="Horton D.L."/>
            <person name="Alikhan N.F."/>
            <person name="Baker D."/>
            <person name="Gharbi K."/>
            <person name="Hall N."/>
            <person name="Watson M."/>
            <person name="Adriaenssens E.M."/>
            <person name="Foster-Nyarko E."/>
            <person name="Jarju S."/>
            <person name="Secka A."/>
            <person name="Antonio M."/>
            <person name="Oren A."/>
            <person name="Chaudhuri R.R."/>
            <person name="La Ragione R."/>
            <person name="Hildebrand F."/>
            <person name="Pallen M.J."/>
        </authorList>
    </citation>
    <scope>NUCLEOTIDE SEQUENCE</scope>
    <source>
        <strain evidence="2">Gambia15-2214</strain>
    </source>
</reference>
<evidence type="ECO:0008006" key="4">
    <source>
        <dbReference type="Google" id="ProtNLM"/>
    </source>
</evidence>
<organism evidence="2 3">
    <name type="scientific">Candidatus Treponema excrementipullorum</name>
    <dbReference type="NCBI Taxonomy" id="2838768"/>
    <lineage>
        <taxon>Bacteria</taxon>
        <taxon>Pseudomonadati</taxon>
        <taxon>Spirochaetota</taxon>
        <taxon>Spirochaetia</taxon>
        <taxon>Spirochaetales</taxon>
        <taxon>Treponemataceae</taxon>
        <taxon>Treponema</taxon>
    </lineage>
</organism>
<dbReference type="AlphaFoldDB" id="A0A9E2L2S5"/>
<feature type="transmembrane region" description="Helical" evidence="1">
    <location>
        <begin position="57"/>
        <end position="82"/>
    </location>
</feature>
<dbReference type="EMBL" id="JAHLFV010000157">
    <property type="protein sequence ID" value="MBU3850214.1"/>
    <property type="molecule type" value="Genomic_DNA"/>
</dbReference>
<comment type="caution">
    <text evidence="2">The sequence shown here is derived from an EMBL/GenBank/DDBJ whole genome shotgun (WGS) entry which is preliminary data.</text>
</comment>
<evidence type="ECO:0000313" key="3">
    <source>
        <dbReference type="Proteomes" id="UP000823914"/>
    </source>
</evidence>
<accession>A0A9E2L2S5</accession>
<feature type="transmembrane region" description="Helical" evidence="1">
    <location>
        <begin position="88"/>
        <end position="108"/>
    </location>
</feature>
<gene>
    <name evidence="2" type="ORF">IAA16_06580</name>
</gene>
<reference evidence="2" key="2">
    <citation type="submission" date="2021-04" db="EMBL/GenBank/DDBJ databases">
        <authorList>
            <person name="Gilroy R."/>
        </authorList>
    </citation>
    <scope>NUCLEOTIDE SEQUENCE</scope>
    <source>
        <strain evidence="2">Gambia15-2214</strain>
    </source>
</reference>
<proteinExistence type="predicted"/>
<evidence type="ECO:0000256" key="1">
    <source>
        <dbReference type="SAM" id="Phobius"/>
    </source>
</evidence>
<keyword evidence="1" id="KW-0472">Membrane</keyword>
<dbReference type="Proteomes" id="UP000823914">
    <property type="component" value="Unassembled WGS sequence"/>
</dbReference>